<dbReference type="Gene3D" id="2.60.34.10">
    <property type="entry name" value="Substrate Binding Domain Of DNAk, Chain A, domain 1"/>
    <property type="match status" value="1"/>
</dbReference>
<keyword evidence="1" id="KW-0547">Nucleotide-binding</keyword>
<accession>A0AAJ6UEQ7</accession>
<dbReference type="AlphaFoldDB" id="A0AAJ6UEQ7"/>
<organism evidence="3 4">
    <name type="scientific">Populus euphratica</name>
    <name type="common">Euphrates poplar</name>
    <dbReference type="NCBI Taxonomy" id="75702"/>
    <lineage>
        <taxon>Eukaryota</taxon>
        <taxon>Viridiplantae</taxon>
        <taxon>Streptophyta</taxon>
        <taxon>Embryophyta</taxon>
        <taxon>Tracheophyta</taxon>
        <taxon>Spermatophyta</taxon>
        <taxon>Magnoliopsida</taxon>
        <taxon>eudicotyledons</taxon>
        <taxon>Gunneridae</taxon>
        <taxon>Pentapetalae</taxon>
        <taxon>rosids</taxon>
        <taxon>fabids</taxon>
        <taxon>Malpighiales</taxon>
        <taxon>Salicaceae</taxon>
        <taxon>Saliceae</taxon>
        <taxon>Populus</taxon>
    </lineage>
</organism>
<protein>
    <submittedName>
        <fullName evidence="4">Chloroplast envelope membrane 70 kDa heat shock-related protein-like</fullName>
    </submittedName>
</protein>
<dbReference type="SUPFAM" id="SSF100934">
    <property type="entry name" value="Heat shock protein 70kD (HSP70), C-terminal subdomain"/>
    <property type="match status" value="1"/>
</dbReference>
<evidence type="ECO:0000256" key="1">
    <source>
        <dbReference type="ARBA" id="ARBA00022741"/>
    </source>
</evidence>
<keyword evidence="2" id="KW-0067">ATP-binding</keyword>
<dbReference type="KEGG" id="peu:105128239"/>
<dbReference type="InterPro" id="IPR029047">
    <property type="entry name" value="HSP70_peptide-bd_sf"/>
</dbReference>
<gene>
    <name evidence="4" type="primary">LOC105128239</name>
</gene>
<evidence type="ECO:0000256" key="2">
    <source>
        <dbReference type="ARBA" id="ARBA00022840"/>
    </source>
</evidence>
<evidence type="ECO:0000313" key="4">
    <source>
        <dbReference type="RefSeq" id="XP_011028153.1"/>
    </source>
</evidence>
<keyword evidence="3" id="KW-1185">Reference proteome</keyword>
<dbReference type="Pfam" id="PF00012">
    <property type="entry name" value="HSP70"/>
    <property type="match status" value="1"/>
</dbReference>
<dbReference type="Proteomes" id="UP000694918">
    <property type="component" value="Unplaced"/>
</dbReference>
<dbReference type="Gene3D" id="1.20.1270.10">
    <property type="match status" value="1"/>
</dbReference>
<dbReference type="InterPro" id="IPR029048">
    <property type="entry name" value="HSP70_C_sf"/>
</dbReference>
<proteinExistence type="predicted"/>
<dbReference type="FunFam" id="2.60.34.10:FF:000002">
    <property type="entry name" value="Heat shock 70 kDa"/>
    <property type="match status" value="1"/>
</dbReference>
<name>A0AAJ6UEQ7_POPEU</name>
<dbReference type="GeneID" id="105128239"/>
<dbReference type="RefSeq" id="XP_011028153.1">
    <property type="nucleotide sequence ID" value="XM_011029851.1"/>
</dbReference>
<dbReference type="PANTHER" id="PTHR19375">
    <property type="entry name" value="HEAT SHOCK PROTEIN 70KDA"/>
    <property type="match status" value="1"/>
</dbReference>
<dbReference type="GO" id="GO:0005524">
    <property type="term" value="F:ATP binding"/>
    <property type="evidence" value="ECO:0007669"/>
    <property type="project" value="UniProtKB-KW"/>
</dbReference>
<reference evidence="4" key="1">
    <citation type="submission" date="2025-08" db="UniProtKB">
        <authorList>
            <consortium name="RefSeq"/>
        </authorList>
    </citation>
    <scope>IDENTIFICATION</scope>
</reference>
<sequence>MLLLDVSPLSLGLEIAGGVMDVLIGRNTTIPTKKEGLFSTYADNQTAVLIKIYEGERTRTRENNLLGTFELSGIAPAPKGVPRIKIISDIDANGILNVSAEDETSGQKNRITITNDRGRWSKKEIQKMVHDAERYKSEDEKHKKWAEAKNELQIFVHNTRITIGDEKRSSKLATGDKNKIEGAIDQAMKWLDSNQLARKEDFDGKLGELESICNPIIAKIYKSGGACMGTLMEDEVSPSDGYGIYEDEESSCCEPKRTVAGT</sequence>
<dbReference type="SUPFAM" id="SSF100920">
    <property type="entry name" value="Heat shock protein 70kD (HSP70), peptide-binding domain"/>
    <property type="match status" value="1"/>
</dbReference>
<dbReference type="GO" id="GO:0140662">
    <property type="term" value="F:ATP-dependent protein folding chaperone"/>
    <property type="evidence" value="ECO:0007669"/>
    <property type="project" value="InterPro"/>
</dbReference>
<dbReference type="InterPro" id="IPR013126">
    <property type="entry name" value="Hsp_70_fam"/>
</dbReference>
<evidence type="ECO:0000313" key="3">
    <source>
        <dbReference type="Proteomes" id="UP000694918"/>
    </source>
</evidence>